<dbReference type="Pfam" id="PF13189">
    <property type="entry name" value="Cytidylate_kin2"/>
    <property type="match status" value="1"/>
</dbReference>
<evidence type="ECO:0000313" key="2">
    <source>
        <dbReference type="Proteomes" id="UP000005309"/>
    </source>
</evidence>
<gene>
    <name evidence="1" type="ORF">HMPREF0908_1197</name>
</gene>
<dbReference type="SUPFAM" id="SSF52540">
    <property type="entry name" value="P-loop containing nucleoside triphosphate hydrolases"/>
    <property type="match status" value="1"/>
</dbReference>
<evidence type="ECO:0008006" key="3">
    <source>
        <dbReference type="Google" id="ProtNLM"/>
    </source>
</evidence>
<dbReference type="eggNOG" id="COG1102">
    <property type="taxonomic scope" value="Bacteria"/>
</dbReference>
<dbReference type="EMBL" id="ACLA01000018">
    <property type="protein sequence ID" value="EEQ48522.1"/>
    <property type="molecule type" value="Genomic_DNA"/>
</dbReference>
<dbReference type="Proteomes" id="UP000005309">
    <property type="component" value="Unassembled WGS sequence"/>
</dbReference>
<sequence length="201" mass="22381">MHMKKNTVITISRQYGSGGRQISRLLSEKMGVKRYDRTVVAMAAESLGAGDRLEDVLSRSYEVPKASLGAISTAQLDTVPAYNTLYKEQAHIIRSIAAEGNGAVFLGRCAEIVLAGQPEVYSFFICADDAFRTRRAGTHYGGMSLKQLNEIEEKRSNYYAFYTGKKWGDPQNFDLVINTSRIPLEQAVDLIIDYVNRVQGE</sequence>
<evidence type="ECO:0000313" key="1">
    <source>
        <dbReference type="EMBL" id="EEQ48522.1"/>
    </source>
</evidence>
<dbReference type="Gene3D" id="3.40.50.300">
    <property type="entry name" value="P-loop containing nucleotide triphosphate hydrolases"/>
    <property type="match status" value="1"/>
</dbReference>
<organism evidence="1 2">
    <name type="scientific">Selenomonas flueggei ATCC 43531</name>
    <dbReference type="NCBI Taxonomy" id="638302"/>
    <lineage>
        <taxon>Bacteria</taxon>
        <taxon>Bacillati</taxon>
        <taxon>Bacillota</taxon>
        <taxon>Negativicutes</taxon>
        <taxon>Selenomonadales</taxon>
        <taxon>Selenomonadaceae</taxon>
        <taxon>Selenomonas</taxon>
    </lineage>
</organism>
<keyword evidence="2" id="KW-1185">Reference proteome</keyword>
<accession>C4V3V3</accession>
<dbReference type="HOGENOM" id="CLU_065155_3_1_9"/>
<dbReference type="AlphaFoldDB" id="C4V3V3"/>
<dbReference type="STRING" id="638302.HMPREF0908_1197"/>
<dbReference type="InterPro" id="IPR027417">
    <property type="entry name" value="P-loop_NTPase"/>
</dbReference>
<name>C4V3V3_9FIRM</name>
<protein>
    <recommendedName>
        <fullName evidence="3">Cytidylate kinase</fullName>
    </recommendedName>
</protein>
<proteinExistence type="predicted"/>
<comment type="caution">
    <text evidence="1">The sequence shown here is derived from an EMBL/GenBank/DDBJ whole genome shotgun (WGS) entry which is preliminary data.</text>
</comment>
<dbReference type="OrthoDB" id="9781180at2"/>
<reference evidence="1 2" key="1">
    <citation type="submission" date="2009-04" db="EMBL/GenBank/DDBJ databases">
        <authorList>
            <person name="Qin X."/>
            <person name="Bachman B."/>
            <person name="Battles P."/>
            <person name="Bell A."/>
            <person name="Bess C."/>
            <person name="Bickham C."/>
            <person name="Chaboub L."/>
            <person name="Chen D."/>
            <person name="Coyle M."/>
            <person name="Deiros D.R."/>
            <person name="Dinh H."/>
            <person name="Forbes L."/>
            <person name="Fowler G."/>
            <person name="Francisco L."/>
            <person name="Fu Q."/>
            <person name="Gubbala S."/>
            <person name="Hale W."/>
            <person name="Han Y."/>
            <person name="Hemphill L."/>
            <person name="Highlander S.K."/>
            <person name="Hirani K."/>
            <person name="Hogues M."/>
            <person name="Jackson L."/>
            <person name="Jakkamsetti A."/>
            <person name="Javaid M."/>
            <person name="Jiang H."/>
            <person name="Korchina V."/>
            <person name="Kovar C."/>
            <person name="Lara F."/>
            <person name="Lee S."/>
            <person name="Mata R."/>
            <person name="Mathew T."/>
            <person name="Moen C."/>
            <person name="Morales K."/>
            <person name="Munidasa M."/>
            <person name="Nazareth L."/>
            <person name="Ngo R."/>
            <person name="Nguyen L."/>
            <person name="Okwuonu G."/>
            <person name="Ongeri F."/>
            <person name="Patil S."/>
            <person name="Petrosino J."/>
            <person name="Pham C."/>
            <person name="Pham P."/>
            <person name="Pu L.-L."/>
            <person name="Puazo M."/>
            <person name="Raj R."/>
            <person name="Reid J."/>
            <person name="Rouhana J."/>
            <person name="Saada N."/>
            <person name="Shang Y."/>
            <person name="Simmons D."/>
            <person name="Thornton R."/>
            <person name="Warren J."/>
            <person name="Weissenberger G."/>
            <person name="Zhang J."/>
            <person name="Zhang L."/>
            <person name="Zhou C."/>
            <person name="Zhu D."/>
            <person name="Muzny D."/>
            <person name="Worley K."/>
            <person name="Gibbs R."/>
        </authorList>
    </citation>
    <scope>NUCLEOTIDE SEQUENCE [LARGE SCALE GENOMIC DNA]</scope>
    <source>
        <strain evidence="1 2">ATCC 43531</strain>
    </source>
</reference>